<comment type="caution">
    <text evidence="1">The sequence shown here is derived from an EMBL/GenBank/DDBJ whole genome shotgun (WGS) entry which is preliminary data.</text>
</comment>
<organism evidence="1 2">
    <name type="scientific">Ambrosiozyma monospora</name>
    <name type="common">Yeast</name>
    <name type="synonym">Endomycopsis monosporus</name>
    <dbReference type="NCBI Taxonomy" id="43982"/>
    <lineage>
        <taxon>Eukaryota</taxon>
        <taxon>Fungi</taxon>
        <taxon>Dikarya</taxon>
        <taxon>Ascomycota</taxon>
        <taxon>Saccharomycotina</taxon>
        <taxon>Pichiomycetes</taxon>
        <taxon>Pichiales</taxon>
        <taxon>Pichiaceae</taxon>
        <taxon>Ambrosiozyma</taxon>
    </lineage>
</organism>
<accession>A0ACB5U903</accession>
<protein>
    <submittedName>
        <fullName evidence="1">Unnamed protein product</fullName>
    </submittedName>
</protein>
<proteinExistence type="predicted"/>
<evidence type="ECO:0000313" key="1">
    <source>
        <dbReference type="EMBL" id="GMF05312.1"/>
    </source>
</evidence>
<keyword evidence="2" id="KW-1185">Reference proteome</keyword>
<evidence type="ECO:0000313" key="2">
    <source>
        <dbReference type="Proteomes" id="UP001165064"/>
    </source>
</evidence>
<reference evidence="1" key="1">
    <citation type="submission" date="2023-04" db="EMBL/GenBank/DDBJ databases">
        <title>Ambrosiozyma monospora NBRC 10751.</title>
        <authorList>
            <person name="Ichikawa N."/>
            <person name="Sato H."/>
            <person name="Tonouchi N."/>
        </authorList>
    </citation>
    <scope>NUCLEOTIDE SEQUENCE</scope>
    <source>
        <strain evidence="1">NBRC 10751</strain>
    </source>
</reference>
<gene>
    <name evidence="1" type="ORF">Amon02_001229300</name>
</gene>
<name>A0ACB5U903_AMBMO</name>
<sequence>MIMSNNNYSTGSSSAFPNATQQQQQQSIYLPSRSQPFKEPILRSSPPTSSSQFAPTFPSAISAALPMPMPIPMSMGMQSNGNTTVNIAASSSTSTTNSTTTKSKSSRVTKSTNNRGGNKARAPGKHKCDQCDKVFTRNWNLKLHYEINHLKVPPRHCSICGKAFNRKSDMNRHIKEIHLGRQRYQLNTTKRTGKGSATGAGDGKDGAVEEKECSEGDIRLILTKSARAHHKHKHTKHSTTAAVTANTATTNNSSISTPNSLTAVSIRSPLSDTSWKKMTMMRSSRLKI</sequence>
<dbReference type="Proteomes" id="UP001165064">
    <property type="component" value="Unassembled WGS sequence"/>
</dbReference>
<dbReference type="EMBL" id="BSXS01014335">
    <property type="protein sequence ID" value="GMF05312.1"/>
    <property type="molecule type" value="Genomic_DNA"/>
</dbReference>